<keyword evidence="10" id="KW-0520">NAD</keyword>
<evidence type="ECO:0000259" key="13">
    <source>
        <dbReference type="SMART" id="SM01329"/>
    </source>
</evidence>
<sequence length="700" mass="77519">MPSGVLERGVLLPLRFALDQYVNLRPSRLYPGEVSPLRDVTEVDFVVVREGTEGPYVGNGGALRVNTPHEIATEVSVNTRHGVERVVRYAFEVASKRDRKQATLVHKHNVLVHAGHLWRRTVEEVAPEFPDVTWDYLHIDAATIVMTTNPGRFDVIVTDNLFGDILTDQAAAISGGIGLAASGNVNPDKTAPSMFEPVHGSAPDIAGQGIADPSATVLSVALMLDFLGYPEARREGGGCRRSRRRREGRREAFHRRGGRRSRGTDPRLVLPADAGAGTRCRPQHRPPSPRCTPTLPGRTGGLLSDEKWHPCPANTHQKGSDVTDTAAPSTAGAFEVRPNASALSVQARDAALADLAFGVQFTDHMARMQFRDGQWHDRRVEAYGPLQMDPASAVLHYAQEIFEGLKAYRWADGSIHLFRPEANAERFRKSAYRLALPDLAVEDFIGAIEALIETDHAWVPGVEESSLYLRPFMFASEAFLGVRPAAVVDFLVIASPVGAYFLGGVKPVSIWVAQGFHRAGPGGTGDAKCGGNYAASLLPQQQAYANGCQQVLFLDAKDDRYLEEPGRHERLRGAPRRYRRDAPPDRHHPRGHHALFREPVARGRRPQGHREGHHPRRGPHGHRVRRHRRDLRVWHRRGRHPGGSSRLARLRCDGGRRRGRPDHDGHSPTPHGHPVRPRRRRLRLDAQGRLTASPHRMADA</sequence>
<dbReference type="InterPro" id="IPR019818">
    <property type="entry name" value="IsoCit/isopropylmalate_DH_CS"/>
</dbReference>
<protein>
    <recommendedName>
        <fullName evidence="13">Isopropylmalate dehydrogenase-like domain-containing protein</fullName>
    </recommendedName>
</protein>
<evidence type="ECO:0000256" key="10">
    <source>
        <dbReference type="ARBA" id="ARBA00023027"/>
    </source>
</evidence>
<evidence type="ECO:0000256" key="5">
    <source>
        <dbReference type="ARBA" id="ARBA00022576"/>
    </source>
</evidence>
<dbReference type="Gene3D" id="3.30.470.10">
    <property type="match status" value="1"/>
</dbReference>
<evidence type="ECO:0000256" key="8">
    <source>
        <dbReference type="ARBA" id="ARBA00022898"/>
    </source>
</evidence>
<dbReference type="SMART" id="SM01329">
    <property type="entry name" value="Iso_dh"/>
    <property type="match status" value="1"/>
</dbReference>
<feature type="compositionally biased region" description="Polar residues" evidence="12">
    <location>
        <begin position="314"/>
        <end position="327"/>
    </location>
</feature>
<comment type="similarity">
    <text evidence="4">Belongs to the class-IV pyridoxal-phosphate-dependent aminotransferase family.</text>
</comment>
<evidence type="ECO:0000256" key="3">
    <source>
        <dbReference type="ARBA" id="ARBA00001946"/>
    </source>
</evidence>
<dbReference type="InterPro" id="IPR050501">
    <property type="entry name" value="ICDH/IPMDH"/>
</dbReference>
<dbReference type="EMBL" id="BSUN01000001">
    <property type="protein sequence ID" value="GMA34540.1"/>
    <property type="molecule type" value="Genomic_DNA"/>
</dbReference>
<dbReference type="Pfam" id="PF00180">
    <property type="entry name" value="Iso_dh"/>
    <property type="match status" value="1"/>
</dbReference>
<proteinExistence type="inferred from homology"/>
<keyword evidence="8" id="KW-0663">Pyridoxal phosphate</keyword>
<dbReference type="Proteomes" id="UP001157125">
    <property type="component" value="Unassembled WGS sequence"/>
</dbReference>
<comment type="cofactor">
    <cofactor evidence="1">
        <name>pyridoxal 5'-phosphate</name>
        <dbReference type="ChEBI" id="CHEBI:597326"/>
    </cofactor>
</comment>
<feature type="compositionally biased region" description="Basic residues" evidence="12">
    <location>
        <begin position="673"/>
        <end position="682"/>
    </location>
</feature>
<keyword evidence="5" id="KW-0032">Aminotransferase</keyword>
<evidence type="ECO:0000256" key="11">
    <source>
        <dbReference type="ARBA" id="ARBA00023211"/>
    </source>
</evidence>
<keyword evidence="11" id="KW-0464">Manganese</keyword>
<evidence type="ECO:0000256" key="1">
    <source>
        <dbReference type="ARBA" id="ARBA00001933"/>
    </source>
</evidence>
<dbReference type="Gene3D" id="3.20.10.10">
    <property type="entry name" value="D-amino Acid Aminotransferase, subunit A, domain 2"/>
    <property type="match status" value="1"/>
</dbReference>
<evidence type="ECO:0000256" key="9">
    <source>
        <dbReference type="ARBA" id="ARBA00023002"/>
    </source>
</evidence>
<keyword evidence="9" id="KW-0560">Oxidoreductase</keyword>
<keyword evidence="7" id="KW-0479">Metal-binding</keyword>
<feature type="region of interest" description="Disordered" evidence="12">
    <location>
        <begin position="234"/>
        <end position="327"/>
    </location>
</feature>
<dbReference type="InterPro" id="IPR036038">
    <property type="entry name" value="Aminotransferase-like"/>
</dbReference>
<dbReference type="NCBIfam" id="NF009897">
    <property type="entry name" value="PRK13357.1"/>
    <property type="match status" value="1"/>
</dbReference>
<dbReference type="InterPro" id="IPR043132">
    <property type="entry name" value="BCAT-like_C"/>
</dbReference>
<evidence type="ECO:0000313" key="15">
    <source>
        <dbReference type="Proteomes" id="UP001157125"/>
    </source>
</evidence>
<dbReference type="SUPFAM" id="SSF53659">
    <property type="entry name" value="Isocitrate/Isopropylmalate dehydrogenase-like"/>
    <property type="match status" value="1"/>
</dbReference>
<organism evidence="14 15">
    <name type="scientific">Demequina litorisediminis</name>
    <dbReference type="NCBI Taxonomy" id="1849022"/>
    <lineage>
        <taxon>Bacteria</taxon>
        <taxon>Bacillati</taxon>
        <taxon>Actinomycetota</taxon>
        <taxon>Actinomycetes</taxon>
        <taxon>Micrococcales</taxon>
        <taxon>Demequinaceae</taxon>
        <taxon>Demequina</taxon>
    </lineage>
</organism>
<dbReference type="PROSITE" id="PS00470">
    <property type="entry name" value="IDH_IMDH"/>
    <property type="match status" value="1"/>
</dbReference>
<dbReference type="Gene3D" id="3.40.718.10">
    <property type="entry name" value="Isopropylmalate Dehydrogenase"/>
    <property type="match status" value="1"/>
</dbReference>
<feature type="compositionally biased region" description="Basic residues" evidence="12">
    <location>
        <begin position="240"/>
        <end position="261"/>
    </location>
</feature>
<comment type="cofactor">
    <cofactor evidence="3">
        <name>Mg(2+)</name>
        <dbReference type="ChEBI" id="CHEBI:18420"/>
    </cofactor>
</comment>
<dbReference type="NCBIfam" id="NF002898">
    <property type="entry name" value="PRK03437.1"/>
    <property type="match status" value="1"/>
</dbReference>
<comment type="cofactor">
    <cofactor evidence="2">
        <name>Mn(2+)</name>
        <dbReference type="ChEBI" id="CHEBI:29035"/>
    </cofactor>
</comment>
<dbReference type="NCBIfam" id="TIGR01123">
    <property type="entry name" value="ilvE_II"/>
    <property type="match status" value="1"/>
</dbReference>
<feature type="domain" description="Isopropylmalate dehydrogenase-like" evidence="13">
    <location>
        <begin position="2"/>
        <end position="269"/>
    </location>
</feature>
<feature type="region of interest" description="Disordered" evidence="12">
    <location>
        <begin position="564"/>
        <end position="700"/>
    </location>
</feature>
<feature type="compositionally biased region" description="Basic and acidic residues" evidence="12">
    <location>
        <begin position="650"/>
        <end position="666"/>
    </location>
</feature>
<keyword evidence="6" id="KW-0808">Transferase</keyword>
<feature type="compositionally biased region" description="Basic residues" evidence="12">
    <location>
        <begin position="602"/>
        <end position="640"/>
    </location>
</feature>
<reference evidence="15" key="1">
    <citation type="journal article" date="2019" name="Int. J. Syst. Evol. Microbiol.">
        <title>The Global Catalogue of Microorganisms (GCM) 10K type strain sequencing project: providing services to taxonomists for standard genome sequencing and annotation.</title>
        <authorList>
            <consortium name="The Broad Institute Genomics Platform"/>
            <consortium name="The Broad Institute Genome Sequencing Center for Infectious Disease"/>
            <person name="Wu L."/>
            <person name="Ma J."/>
        </authorList>
    </citation>
    <scope>NUCLEOTIDE SEQUENCE [LARGE SCALE GENOMIC DNA]</scope>
    <source>
        <strain evidence="15">NBRC 112299</strain>
    </source>
</reference>
<dbReference type="SUPFAM" id="SSF56752">
    <property type="entry name" value="D-aminoacid aminotransferase-like PLP-dependent enzymes"/>
    <property type="match status" value="1"/>
</dbReference>
<evidence type="ECO:0000256" key="7">
    <source>
        <dbReference type="ARBA" id="ARBA00022723"/>
    </source>
</evidence>
<comment type="caution">
    <text evidence="14">The sequence shown here is derived from an EMBL/GenBank/DDBJ whole genome shotgun (WGS) entry which is preliminary data.</text>
</comment>
<evidence type="ECO:0000256" key="4">
    <source>
        <dbReference type="ARBA" id="ARBA00009320"/>
    </source>
</evidence>
<dbReference type="PANTHER" id="PTHR43275:SF1">
    <property type="entry name" value="D-MALATE DEHYDROGENASE [DECARBOXYLATING]"/>
    <property type="match status" value="1"/>
</dbReference>
<gene>
    <name evidence="14" type="ORF">GCM10025876_07440</name>
</gene>
<evidence type="ECO:0000313" key="14">
    <source>
        <dbReference type="EMBL" id="GMA34540.1"/>
    </source>
</evidence>
<keyword evidence="15" id="KW-1185">Reference proteome</keyword>
<evidence type="ECO:0000256" key="12">
    <source>
        <dbReference type="SAM" id="MobiDB-lite"/>
    </source>
</evidence>
<accession>A0ABQ6I9Q7</accession>
<dbReference type="PANTHER" id="PTHR43275">
    <property type="entry name" value="D-MALATE DEHYDROGENASE [DECARBOXYLATING]"/>
    <property type="match status" value="1"/>
</dbReference>
<name>A0ABQ6I9Q7_9MICO</name>
<dbReference type="InterPro" id="IPR024084">
    <property type="entry name" value="IsoPropMal-DH-like_dom"/>
</dbReference>
<evidence type="ECO:0000256" key="2">
    <source>
        <dbReference type="ARBA" id="ARBA00001936"/>
    </source>
</evidence>
<evidence type="ECO:0000256" key="6">
    <source>
        <dbReference type="ARBA" id="ARBA00022679"/>
    </source>
</evidence>
<dbReference type="InterPro" id="IPR043131">
    <property type="entry name" value="BCAT-like_N"/>
</dbReference>
<dbReference type="InterPro" id="IPR005786">
    <property type="entry name" value="B_amino_transII"/>
</dbReference>